<keyword evidence="5" id="KW-0472">Membrane</keyword>
<sequence length="178" mass="19901">MSQLVRDYGKEQAEVIMNICGNIISGQVLGESAKTLSERIGKINQQKESLSINASDTSLSKSTQLDSAIPISRISNLSSGEFVGAVSDTPDDPIRNKVFHCRIINDIEAIRAEEEHYQPIPQIREMDERTVMENFHRIKSDVRHIINTEMDKIRNHPSLQHLIKTPKNPATPATGKSV</sequence>
<evidence type="ECO:0000256" key="5">
    <source>
        <dbReference type="ARBA" id="ARBA00023136"/>
    </source>
</evidence>
<accession>A0A512RFQ8</accession>
<keyword evidence="2" id="KW-1003">Cell membrane</keyword>
<proteinExistence type="predicted"/>
<evidence type="ECO:0000313" key="8">
    <source>
        <dbReference type="Proteomes" id="UP000321436"/>
    </source>
</evidence>
<name>A0A512RFQ8_9BACT</name>
<dbReference type="GO" id="GO:0005886">
    <property type="term" value="C:plasma membrane"/>
    <property type="evidence" value="ECO:0007669"/>
    <property type="project" value="UniProtKB-SubCell"/>
</dbReference>
<dbReference type="PANTHER" id="PTHR37937">
    <property type="entry name" value="CONJUGATIVE TRANSFER: DNA TRANSPORT"/>
    <property type="match status" value="1"/>
</dbReference>
<evidence type="ECO:0000256" key="2">
    <source>
        <dbReference type="ARBA" id="ARBA00022475"/>
    </source>
</evidence>
<evidence type="ECO:0000313" key="7">
    <source>
        <dbReference type="EMBL" id="GEP94532.1"/>
    </source>
</evidence>
<comment type="caution">
    <text evidence="7">The sequence shown here is derived from an EMBL/GenBank/DDBJ whole genome shotgun (WGS) entry which is preliminary data.</text>
</comment>
<feature type="domain" description="TraD/TraG TraM recognition site" evidence="6">
    <location>
        <begin position="1"/>
        <end position="67"/>
    </location>
</feature>
<keyword evidence="8" id="KW-1185">Reference proteome</keyword>
<dbReference type="PANTHER" id="PTHR37937:SF1">
    <property type="entry name" value="CONJUGATIVE TRANSFER: DNA TRANSPORT"/>
    <property type="match status" value="1"/>
</dbReference>
<reference evidence="7 8" key="1">
    <citation type="submission" date="2019-07" db="EMBL/GenBank/DDBJ databases">
        <title>Whole genome shotgun sequence of Chitinophaga cymbidii NBRC 109752.</title>
        <authorList>
            <person name="Hosoyama A."/>
            <person name="Uohara A."/>
            <person name="Ohji S."/>
            <person name="Ichikawa N."/>
        </authorList>
    </citation>
    <scope>NUCLEOTIDE SEQUENCE [LARGE SCALE GENOMIC DNA]</scope>
    <source>
        <strain evidence="7 8">NBRC 109752</strain>
    </source>
</reference>
<evidence type="ECO:0000256" key="1">
    <source>
        <dbReference type="ARBA" id="ARBA00004651"/>
    </source>
</evidence>
<gene>
    <name evidence="7" type="ORF">CCY01nite_07920</name>
</gene>
<dbReference type="InterPro" id="IPR027417">
    <property type="entry name" value="P-loop_NTPase"/>
</dbReference>
<dbReference type="InterPro" id="IPR051539">
    <property type="entry name" value="T4SS-coupling_protein"/>
</dbReference>
<dbReference type="AlphaFoldDB" id="A0A512RFQ8"/>
<evidence type="ECO:0000256" key="3">
    <source>
        <dbReference type="ARBA" id="ARBA00022692"/>
    </source>
</evidence>
<dbReference type="Pfam" id="PF12696">
    <property type="entry name" value="TraG-D_C"/>
    <property type="match status" value="1"/>
</dbReference>
<comment type="subcellular location">
    <subcellularLocation>
        <location evidence="1">Cell membrane</location>
        <topology evidence="1">Multi-pass membrane protein</topology>
    </subcellularLocation>
</comment>
<protein>
    <recommendedName>
        <fullName evidence="6">TraD/TraG TraM recognition site domain-containing protein</fullName>
    </recommendedName>
</protein>
<keyword evidence="4" id="KW-1133">Transmembrane helix</keyword>
<organism evidence="7 8">
    <name type="scientific">Chitinophaga cymbidii</name>
    <dbReference type="NCBI Taxonomy" id="1096750"/>
    <lineage>
        <taxon>Bacteria</taxon>
        <taxon>Pseudomonadati</taxon>
        <taxon>Bacteroidota</taxon>
        <taxon>Chitinophagia</taxon>
        <taxon>Chitinophagales</taxon>
        <taxon>Chitinophagaceae</taxon>
        <taxon>Chitinophaga</taxon>
    </lineage>
</organism>
<dbReference type="Gene3D" id="3.40.50.300">
    <property type="entry name" value="P-loop containing nucleotide triphosphate hydrolases"/>
    <property type="match status" value="1"/>
</dbReference>
<dbReference type="InterPro" id="IPR032689">
    <property type="entry name" value="TraG-D_C"/>
</dbReference>
<dbReference type="Proteomes" id="UP000321436">
    <property type="component" value="Unassembled WGS sequence"/>
</dbReference>
<evidence type="ECO:0000256" key="4">
    <source>
        <dbReference type="ARBA" id="ARBA00022989"/>
    </source>
</evidence>
<dbReference type="EMBL" id="BKAU01000001">
    <property type="protein sequence ID" value="GEP94532.1"/>
    <property type="molecule type" value="Genomic_DNA"/>
</dbReference>
<keyword evidence="3" id="KW-0812">Transmembrane</keyword>
<evidence type="ECO:0000259" key="6">
    <source>
        <dbReference type="Pfam" id="PF12696"/>
    </source>
</evidence>